<organism evidence="1 2">
    <name type="scientific">Sulfuriferula plumbiphila</name>
    <dbReference type="NCBI Taxonomy" id="171865"/>
    <lineage>
        <taxon>Bacteria</taxon>
        <taxon>Pseudomonadati</taxon>
        <taxon>Pseudomonadota</taxon>
        <taxon>Betaproteobacteria</taxon>
        <taxon>Nitrosomonadales</taxon>
        <taxon>Sulfuricellaceae</taxon>
        <taxon>Sulfuriferula</taxon>
    </lineage>
</organism>
<name>A0A512LAD3_9PROT</name>
<dbReference type="InterPro" id="IPR039418">
    <property type="entry name" value="LexA-like"/>
</dbReference>
<keyword evidence="2" id="KW-1185">Reference proteome</keyword>
<dbReference type="OrthoDB" id="9802364at2"/>
<dbReference type="Proteomes" id="UP000321337">
    <property type="component" value="Unassembled WGS sequence"/>
</dbReference>
<evidence type="ECO:0000313" key="1">
    <source>
        <dbReference type="EMBL" id="GEP31445.1"/>
    </source>
</evidence>
<accession>A0A512LAD3</accession>
<protein>
    <submittedName>
        <fullName evidence="1">Uncharacterized protein</fullName>
    </submittedName>
</protein>
<reference evidence="1 2" key="1">
    <citation type="submission" date="2019-07" db="EMBL/GenBank/DDBJ databases">
        <title>Whole genome shotgun sequence of Thiobacillus plumbophilus NBRC 107929.</title>
        <authorList>
            <person name="Hosoyama A."/>
            <person name="Uohara A."/>
            <person name="Ohji S."/>
            <person name="Ichikawa N."/>
        </authorList>
    </citation>
    <scope>NUCLEOTIDE SEQUENCE [LARGE SCALE GENOMIC DNA]</scope>
    <source>
        <strain evidence="1 2">NBRC 107929</strain>
    </source>
</reference>
<dbReference type="EMBL" id="BKAD01000030">
    <property type="protein sequence ID" value="GEP31445.1"/>
    <property type="molecule type" value="Genomic_DNA"/>
</dbReference>
<dbReference type="AlphaFoldDB" id="A0A512LAD3"/>
<sequence>MLRMSGWPMRDAGIHDGDEPIVDRSLEPAGGNVVIAVLDNELTASACLVTGYFFTVPVLSSAVSVSAMRSEAEGLIYTARLTLRAQTSHLCADTLRPTA</sequence>
<dbReference type="Gene3D" id="2.10.109.10">
    <property type="entry name" value="Umud Fragment, subunit A"/>
    <property type="match status" value="1"/>
</dbReference>
<evidence type="ECO:0000313" key="2">
    <source>
        <dbReference type="Proteomes" id="UP000321337"/>
    </source>
</evidence>
<comment type="caution">
    <text evidence="1">The sequence shown here is derived from an EMBL/GenBank/DDBJ whole genome shotgun (WGS) entry which is preliminary data.</text>
</comment>
<dbReference type="InterPro" id="IPR036286">
    <property type="entry name" value="LexA/Signal_pep-like_sf"/>
</dbReference>
<dbReference type="SUPFAM" id="SSF51306">
    <property type="entry name" value="LexA/Signal peptidase"/>
    <property type="match status" value="1"/>
</dbReference>
<dbReference type="CDD" id="cd06529">
    <property type="entry name" value="S24_LexA-like"/>
    <property type="match status" value="1"/>
</dbReference>
<proteinExistence type="predicted"/>
<gene>
    <name evidence="1" type="ORF">TPL01_25830</name>
</gene>